<feature type="domain" description="N-acetyltransferase" evidence="3">
    <location>
        <begin position="7"/>
        <end position="143"/>
    </location>
</feature>
<dbReference type="STRING" id="5722.A2FLI6"/>
<dbReference type="AlphaFoldDB" id="A2FLI6"/>
<dbReference type="PANTHER" id="PTHR42919">
    <property type="entry name" value="N-ALPHA-ACETYLTRANSFERASE"/>
    <property type="match status" value="1"/>
</dbReference>
<dbReference type="InterPro" id="IPR051556">
    <property type="entry name" value="N-term/lysine_N-AcTrnsfr"/>
</dbReference>
<evidence type="ECO:0000256" key="1">
    <source>
        <dbReference type="ARBA" id="ARBA00022679"/>
    </source>
</evidence>
<dbReference type="Proteomes" id="UP000001542">
    <property type="component" value="Unassembled WGS sequence"/>
</dbReference>
<dbReference type="KEGG" id="tva:4751965"/>
<evidence type="ECO:0000313" key="5">
    <source>
        <dbReference type="Proteomes" id="UP000001542"/>
    </source>
</evidence>
<keyword evidence="2" id="KW-0012">Acyltransferase</keyword>
<gene>
    <name evidence="4" type="ORF">TVAG_001530</name>
</gene>
<proteinExistence type="predicted"/>
<reference evidence="4" key="2">
    <citation type="journal article" date="2007" name="Science">
        <title>Draft genome sequence of the sexually transmitted pathogen Trichomonas vaginalis.</title>
        <authorList>
            <person name="Carlton J.M."/>
            <person name="Hirt R.P."/>
            <person name="Silva J.C."/>
            <person name="Delcher A.L."/>
            <person name="Schatz M."/>
            <person name="Zhao Q."/>
            <person name="Wortman J.R."/>
            <person name="Bidwell S.L."/>
            <person name="Alsmark U.C.M."/>
            <person name="Besteiro S."/>
            <person name="Sicheritz-Ponten T."/>
            <person name="Noel C.J."/>
            <person name="Dacks J.B."/>
            <person name="Foster P.G."/>
            <person name="Simillion C."/>
            <person name="Van de Peer Y."/>
            <person name="Miranda-Saavedra D."/>
            <person name="Barton G.J."/>
            <person name="Westrop G.D."/>
            <person name="Mueller S."/>
            <person name="Dessi D."/>
            <person name="Fiori P.L."/>
            <person name="Ren Q."/>
            <person name="Paulsen I."/>
            <person name="Zhang H."/>
            <person name="Bastida-Corcuera F.D."/>
            <person name="Simoes-Barbosa A."/>
            <person name="Brown M.T."/>
            <person name="Hayes R.D."/>
            <person name="Mukherjee M."/>
            <person name="Okumura C.Y."/>
            <person name="Schneider R."/>
            <person name="Smith A.J."/>
            <person name="Vanacova S."/>
            <person name="Villalvazo M."/>
            <person name="Haas B.J."/>
            <person name="Pertea M."/>
            <person name="Feldblyum T.V."/>
            <person name="Utterback T.R."/>
            <person name="Shu C.L."/>
            <person name="Osoegawa K."/>
            <person name="de Jong P.J."/>
            <person name="Hrdy I."/>
            <person name="Horvathova L."/>
            <person name="Zubacova Z."/>
            <person name="Dolezal P."/>
            <person name="Malik S.B."/>
            <person name="Logsdon J.M. Jr."/>
            <person name="Henze K."/>
            <person name="Gupta A."/>
            <person name="Wang C.C."/>
            <person name="Dunne R.L."/>
            <person name="Upcroft J.A."/>
            <person name="Upcroft P."/>
            <person name="White O."/>
            <person name="Salzberg S.L."/>
            <person name="Tang P."/>
            <person name="Chiu C.-H."/>
            <person name="Lee Y.-S."/>
            <person name="Embley T.M."/>
            <person name="Coombs G.H."/>
            <person name="Mottram J.C."/>
            <person name="Tachezy J."/>
            <person name="Fraser-Liggett C.M."/>
            <person name="Johnson P.J."/>
        </authorList>
    </citation>
    <scope>NUCLEOTIDE SEQUENCE [LARGE SCALE GENOMIC DNA]</scope>
    <source>
        <strain evidence="4">G3</strain>
    </source>
</reference>
<evidence type="ECO:0000259" key="3">
    <source>
        <dbReference type="PROSITE" id="PS51186"/>
    </source>
</evidence>
<accession>A2FLI6</accession>
<dbReference type="EMBL" id="DS113869">
    <property type="protein sequence ID" value="EAX94236.1"/>
    <property type="molecule type" value="Genomic_DNA"/>
</dbReference>
<dbReference type="GO" id="GO:0008080">
    <property type="term" value="F:N-acetyltransferase activity"/>
    <property type="evidence" value="ECO:0000318"/>
    <property type="project" value="GO_Central"/>
</dbReference>
<sequence length="166" mass="19504">MNGSSEIPIPLDESRIDDMKHLHDICFNDVYGDSFYNLIAKNHALKGALLYHDQKPVGEVVYQFEMYNGELVSYIVSISVLPEFRSQHYIFDQSKFVDRIYLHVKVSNEVAIKMYNKYGFRIVKQEEGTYEDESSYLMLRNNPDKVETQINPEMAEWVKDVFKMLD</sequence>
<dbReference type="PANTHER" id="PTHR42919:SF8">
    <property type="entry name" value="N-ALPHA-ACETYLTRANSFERASE 50"/>
    <property type="match status" value="1"/>
</dbReference>
<dbReference type="InterPro" id="IPR000182">
    <property type="entry name" value="GNAT_dom"/>
</dbReference>
<dbReference type="RefSeq" id="XP_001307166.1">
    <property type="nucleotide sequence ID" value="XM_001307165.1"/>
</dbReference>
<protein>
    <submittedName>
        <fullName evidence="4">Acetyltransferase, GNAT family protein</fullName>
    </submittedName>
</protein>
<keyword evidence="1" id="KW-0808">Transferase</keyword>
<dbReference type="InterPro" id="IPR016181">
    <property type="entry name" value="Acyl_CoA_acyltransferase"/>
</dbReference>
<dbReference type="PROSITE" id="PS51186">
    <property type="entry name" value="GNAT"/>
    <property type="match status" value="1"/>
</dbReference>
<dbReference type="OrthoDB" id="47374at2759"/>
<evidence type="ECO:0000313" key="4">
    <source>
        <dbReference type="EMBL" id="EAX94236.1"/>
    </source>
</evidence>
<organism evidence="4 5">
    <name type="scientific">Trichomonas vaginalis (strain ATCC PRA-98 / G3)</name>
    <dbReference type="NCBI Taxonomy" id="412133"/>
    <lineage>
        <taxon>Eukaryota</taxon>
        <taxon>Metamonada</taxon>
        <taxon>Parabasalia</taxon>
        <taxon>Trichomonadida</taxon>
        <taxon>Trichomonadidae</taxon>
        <taxon>Trichomonas</taxon>
    </lineage>
</organism>
<name>A2FLI6_TRIV3</name>
<keyword evidence="5" id="KW-1185">Reference proteome</keyword>
<reference evidence="4" key="1">
    <citation type="submission" date="2006-10" db="EMBL/GenBank/DDBJ databases">
        <authorList>
            <person name="Amadeo P."/>
            <person name="Zhao Q."/>
            <person name="Wortman J."/>
            <person name="Fraser-Liggett C."/>
            <person name="Carlton J."/>
        </authorList>
    </citation>
    <scope>NUCLEOTIDE SEQUENCE</scope>
    <source>
        <strain evidence="4">G3</strain>
    </source>
</reference>
<dbReference type="Gene3D" id="3.40.630.30">
    <property type="match status" value="1"/>
</dbReference>
<dbReference type="VEuPathDB" id="TrichDB:TVAGG3_0616650"/>
<evidence type="ECO:0000256" key="2">
    <source>
        <dbReference type="ARBA" id="ARBA00023315"/>
    </source>
</evidence>
<dbReference type="Pfam" id="PF00583">
    <property type="entry name" value="Acetyltransf_1"/>
    <property type="match status" value="1"/>
</dbReference>
<dbReference type="VEuPathDB" id="TrichDB:TVAG_001530"/>
<dbReference type="SMR" id="A2FLI6"/>
<dbReference type="SUPFAM" id="SSF55729">
    <property type="entry name" value="Acyl-CoA N-acyltransferases (Nat)"/>
    <property type="match status" value="1"/>
</dbReference>
<dbReference type="InParanoid" id="A2FLI6"/>